<dbReference type="GO" id="GO:0005509">
    <property type="term" value="F:calcium ion binding"/>
    <property type="evidence" value="ECO:0007669"/>
    <property type="project" value="InterPro"/>
</dbReference>
<dbReference type="InterPro" id="IPR006644">
    <property type="entry name" value="Cadg"/>
</dbReference>
<name>A0A8H5B4Q8_9AGAR</name>
<dbReference type="Pfam" id="PF05345">
    <property type="entry name" value="He_PIG"/>
    <property type="match status" value="2"/>
</dbReference>
<dbReference type="GO" id="GO:0016020">
    <property type="term" value="C:membrane"/>
    <property type="evidence" value="ECO:0007669"/>
    <property type="project" value="InterPro"/>
</dbReference>
<feature type="compositionally biased region" description="Polar residues" evidence="1">
    <location>
        <begin position="657"/>
        <end position="675"/>
    </location>
</feature>
<accession>A0A8H5B4Q8</accession>
<reference evidence="5 6" key="1">
    <citation type="journal article" date="2020" name="ISME J.">
        <title>Uncovering the hidden diversity of litter-decomposition mechanisms in mushroom-forming fungi.</title>
        <authorList>
            <person name="Floudas D."/>
            <person name="Bentzer J."/>
            <person name="Ahren D."/>
            <person name="Johansson T."/>
            <person name="Persson P."/>
            <person name="Tunlid A."/>
        </authorList>
    </citation>
    <scope>NUCLEOTIDE SEQUENCE [LARGE SCALE GENOMIC DNA]</scope>
    <source>
        <strain evidence="5 6">CBS 101986</strain>
    </source>
</reference>
<feature type="signal peptide" evidence="3">
    <location>
        <begin position="1"/>
        <end position="25"/>
    </location>
</feature>
<keyword evidence="6" id="KW-1185">Reference proteome</keyword>
<dbReference type="SUPFAM" id="SSF49313">
    <property type="entry name" value="Cadherin-like"/>
    <property type="match status" value="2"/>
</dbReference>
<dbReference type="AlphaFoldDB" id="A0A8H5B4Q8"/>
<evidence type="ECO:0000256" key="3">
    <source>
        <dbReference type="SAM" id="SignalP"/>
    </source>
</evidence>
<organism evidence="5 6">
    <name type="scientific">Psilocybe cf. subviscida</name>
    <dbReference type="NCBI Taxonomy" id="2480587"/>
    <lineage>
        <taxon>Eukaryota</taxon>
        <taxon>Fungi</taxon>
        <taxon>Dikarya</taxon>
        <taxon>Basidiomycota</taxon>
        <taxon>Agaricomycotina</taxon>
        <taxon>Agaricomycetes</taxon>
        <taxon>Agaricomycetidae</taxon>
        <taxon>Agaricales</taxon>
        <taxon>Agaricineae</taxon>
        <taxon>Strophariaceae</taxon>
        <taxon>Psilocybe</taxon>
    </lineage>
</organism>
<evidence type="ECO:0000313" key="6">
    <source>
        <dbReference type="Proteomes" id="UP000567179"/>
    </source>
</evidence>
<comment type="caution">
    <text evidence="5">The sequence shown here is derived from an EMBL/GenBank/DDBJ whole genome shotgun (WGS) entry which is preliminary data.</text>
</comment>
<evidence type="ECO:0000313" key="5">
    <source>
        <dbReference type="EMBL" id="KAF5316626.1"/>
    </source>
</evidence>
<keyword evidence="2" id="KW-0472">Membrane</keyword>
<evidence type="ECO:0000256" key="2">
    <source>
        <dbReference type="SAM" id="Phobius"/>
    </source>
</evidence>
<dbReference type="OrthoDB" id="414243at2759"/>
<proteinExistence type="predicted"/>
<dbReference type="EMBL" id="JAACJJ010000042">
    <property type="protein sequence ID" value="KAF5316626.1"/>
    <property type="molecule type" value="Genomic_DNA"/>
</dbReference>
<feature type="region of interest" description="Disordered" evidence="1">
    <location>
        <begin position="830"/>
        <end position="856"/>
    </location>
</feature>
<dbReference type="Gene3D" id="2.60.40.10">
    <property type="entry name" value="Immunoglobulins"/>
    <property type="match status" value="2"/>
</dbReference>
<protein>
    <recommendedName>
        <fullName evidence="4">Dystroglycan-type cadherin-like domain-containing protein</fullName>
    </recommendedName>
</protein>
<keyword evidence="2" id="KW-0812">Transmembrane</keyword>
<keyword evidence="2" id="KW-1133">Transmembrane helix</keyword>
<dbReference type="InterPro" id="IPR015919">
    <property type="entry name" value="Cadherin-like_sf"/>
</dbReference>
<feature type="transmembrane region" description="Helical" evidence="2">
    <location>
        <begin position="469"/>
        <end position="493"/>
    </location>
</feature>
<dbReference type="InterPro" id="IPR013783">
    <property type="entry name" value="Ig-like_fold"/>
</dbReference>
<dbReference type="Proteomes" id="UP000567179">
    <property type="component" value="Unassembled WGS sequence"/>
</dbReference>
<gene>
    <name evidence="5" type="ORF">D9619_006676</name>
</gene>
<keyword evidence="3" id="KW-0732">Signal</keyword>
<feature type="chain" id="PRO_5034519701" description="Dystroglycan-type cadherin-like domain-containing protein" evidence="3">
    <location>
        <begin position="26"/>
        <end position="972"/>
    </location>
</feature>
<evidence type="ECO:0000256" key="1">
    <source>
        <dbReference type="SAM" id="MobiDB-lite"/>
    </source>
</evidence>
<dbReference type="SMART" id="SM00736">
    <property type="entry name" value="CADG"/>
    <property type="match status" value="1"/>
</dbReference>
<evidence type="ECO:0000259" key="4">
    <source>
        <dbReference type="SMART" id="SM00736"/>
    </source>
</evidence>
<sequence>MTIVLLYILACLALSVFSTVTVVESLDEQLPLVARVDQPYSWTFSSSTFSSTDGDIRYTTSSLPDWLTFDDNSQTFSGTPGKDDTGYREITVTAHGSTSSTSSRFSLCVTDSDPPALSLPIAEQFRPTSRSLSSVYLLHNNSAISTPNPTLRVPRKWSFSVGFESGTYMTRDGRDVYYELRFANGSAIPDYLNFNSKTVTLDGVIPSADNIPQPYLLSFNLHVSDQEGYTAVKEPFNLMVADHELSLNTTVLPTINVTRGTEFIVGLVSPVDFTGLLVDGDAIQPSNISSLRMDTSSYDWLHYDEPSRTLSGNPGTDASPTLPVTIMTVFNQSINTQVGLALVDPYFISPDLPPVNASKGDQIQFDLSRWFFNSTANPANDHTAISVSFEPTTAANFLRYDTTTSMLSGSVPSDYTSNLDHITATFTAYSSITHSTSHTRVDVYIPGSNNQSLAPAHPSGLSTEAHQRLVLALTLTFGIIGGLCLLAGIFAMFRKCARVEDTAVLGEEGRAAWSEKDRRWYGLTLSPGGTRVIERNGVGLFSPGPQESVAPPPGLPVPSPMGLDLRRVSERSQAYGDEVIAPAVMSKKEFLSRIKETVRQVSDKYGARRQRSPDFPRPVIGKPILVASTRAATNDHVVSAVHNSPPLNPFDDVVQPSRPTSTLMTGSPSASTAGQSIPRRRPDFAPPKNMAQVHFNDGLLVRQVSTGSVGGTSSISAISVEGESTGDMGPPTKPRLVPFTPSNRVPVPQVPQAIGIGLPLPDGTNVNTGFVGNRITSQRAKVCKVDSKDVIIEEELMIKPSGTSDELSMGMHYVRSLGADQLTVHSAAQSATKRGSVARVQSPAGPRSPALSNVRSSFTSLESSHLGNKSGTDADVTKVVVRAGERFKFRLSVPSGSRDARKETKGYHVKMTSGQPLPKFMQADLSGINTRGLIELSGVPALRDMGEVAVGVYTEKEGTCIARAFVEVVGKR</sequence>
<feature type="domain" description="Dystroglycan-type cadherin-like" evidence="4">
    <location>
        <begin position="21"/>
        <end position="116"/>
    </location>
</feature>
<feature type="region of interest" description="Disordered" evidence="1">
    <location>
        <begin position="657"/>
        <end position="681"/>
    </location>
</feature>